<feature type="region of interest" description="Disordered" evidence="1">
    <location>
        <begin position="357"/>
        <end position="530"/>
    </location>
</feature>
<dbReference type="AlphaFoldDB" id="A0A8U0R5G1"/>
<feature type="region of interest" description="Disordered" evidence="1">
    <location>
        <begin position="55"/>
        <end position="343"/>
    </location>
</feature>
<feature type="compositionally biased region" description="Low complexity" evidence="1">
    <location>
        <begin position="401"/>
        <end position="419"/>
    </location>
</feature>
<feature type="compositionally biased region" description="Basic and acidic residues" evidence="1">
    <location>
        <begin position="176"/>
        <end position="189"/>
    </location>
</feature>
<feature type="compositionally biased region" description="Basic residues" evidence="1">
    <location>
        <begin position="489"/>
        <end position="501"/>
    </location>
</feature>
<feature type="compositionally biased region" description="Pro residues" evidence="1">
    <location>
        <begin position="447"/>
        <end position="457"/>
    </location>
</feature>
<gene>
    <name evidence="3" type="primary">LOC123387180</name>
</gene>
<feature type="compositionally biased region" description="Pro residues" evidence="1">
    <location>
        <begin position="510"/>
        <end position="522"/>
    </location>
</feature>
<sequence length="561" mass="59145">MTTNSYPTYSSSNSTFNIPAKESWELWSQASALNLDLEKTKSTLANFTVPTLEELSETEVSSPPSIGSLPHQSHAARFGSVGGEGVGGGGVGVGLEDEVAEEVFRFGPRFGKVSPTSDRSRRRKARSSSGPVQGARVPDSRPSVPQAPETTRGRGKREEPSNQGPTHPRSRKRRLRDSPEGRGAGDGEVQHAATTPAPSLSSPQRPEGEVSPGPGRDRRESAGRPRPQRASCTHARTQKVKSGASPAPRRRGPAPRLPAPTAARPARPERAARPARRSSFASARGARRPSTPAPGADTGPGRRSPPPGVSARPPPLTSRFTFTHPRALPESCLPSLDSHPPLQPLRVSIKECTFSGFTFPSQPLCPRGDRSLAARRPRTGQAGGRLAPQAGAAPAPPASPPRLGSHLSPAPRAAASARLALRDSSPELSQSAGAPPFSPRDSASPRRFPPSPPPKPQLPSFAAPPGCNSRFPRTPAALPAHKNSPLRGARLRRARRRKGSRGRGWGRGAPRPPPASRPPSRPPGKARLPARVGHAVRCRLPSALTFAAEAVAEAAAAMFPC</sequence>
<proteinExistence type="predicted"/>
<dbReference type="Proteomes" id="UP000000715">
    <property type="component" value="Unplaced"/>
</dbReference>
<protein>
    <submittedName>
        <fullName evidence="3">Basic proline-rich protein-like</fullName>
    </submittedName>
</protein>
<dbReference type="GeneID" id="123387180"/>
<reference evidence="3" key="1">
    <citation type="submission" date="2025-08" db="UniProtKB">
        <authorList>
            <consortium name="RefSeq"/>
        </authorList>
    </citation>
    <scope>IDENTIFICATION</scope>
    <source>
        <tissue evidence="3">Brain</tissue>
    </source>
</reference>
<evidence type="ECO:0000313" key="3">
    <source>
        <dbReference type="RefSeq" id="XP_044919071.1"/>
    </source>
</evidence>
<dbReference type="RefSeq" id="XP_044919071.1">
    <property type="nucleotide sequence ID" value="XM_045063136.1"/>
</dbReference>
<organism evidence="2 3">
    <name type="scientific">Mustela putorius furo</name>
    <name type="common">European domestic ferret</name>
    <name type="synonym">Mustela furo</name>
    <dbReference type="NCBI Taxonomy" id="9669"/>
    <lineage>
        <taxon>Eukaryota</taxon>
        <taxon>Metazoa</taxon>
        <taxon>Chordata</taxon>
        <taxon>Craniata</taxon>
        <taxon>Vertebrata</taxon>
        <taxon>Euteleostomi</taxon>
        <taxon>Mammalia</taxon>
        <taxon>Eutheria</taxon>
        <taxon>Laurasiatheria</taxon>
        <taxon>Carnivora</taxon>
        <taxon>Caniformia</taxon>
        <taxon>Musteloidea</taxon>
        <taxon>Mustelidae</taxon>
        <taxon>Mustelinae</taxon>
        <taxon>Mustela</taxon>
    </lineage>
</organism>
<evidence type="ECO:0000313" key="2">
    <source>
        <dbReference type="Proteomes" id="UP000000715"/>
    </source>
</evidence>
<name>A0A8U0R5G1_MUSPF</name>
<feature type="compositionally biased region" description="Pro residues" evidence="1">
    <location>
        <begin position="303"/>
        <end position="316"/>
    </location>
</feature>
<feature type="compositionally biased region" description="Low complexity" evidence="1">
    <location>
        <begin position="277"/>
        <end position="290"/>
    </location>
</feature>
<accession>A0A8U0R5G1</accession>
<keyword evidence="2" id="KW-1185">Reference proteome</keyword>
<feature type="compositionally biased region" description="Low complexity" evidence="1">
    <location>
        <begin position="384"/>
        <end position="393"/>
    </location>
</feature>
<feature type="compositionally biased region" description="Gly residues" evidence="1">
    <location>
        <begin position="80"/>
        <end position="93"/>
    </location>
</feature>
<feature type="compositionally biased region" description="Low complexity" evidence="1">
    <location>
        <begin position="55"/>
        <end position="65"/>
    </location>
</feature>
<evidence type="ECO:0000256" key="1">
    <source>
        <dbReference type="SAM" id="MobiDB-lite"/>
    </source>
</evidence>
<feature type="compositionally biased region" description="Polar residues" evidence="1">
    <location>
        <begin position="192"/>
        <end position="204"/>
    </location>
</feature>